<dbReference type="InterPro" id="IPR035952">
    <property type="entry name" value="Rhomboid-like_sf"/>
</dbReference>
<evidence type="ECO:0000256" key="1">
    <source>
        <dbReference type="ARBA" id="ARBA00004141"/>
    </source>
</evidence>
<keyword evidence="3 5" id="KW-1133">Transmembrane helix</keyword>
<dbReference type="EMBL" id="UINC01227448">
    <property type="protein sequence ID" value="SVE58337.1"/>
    <property type="molecule type" value="Genomic_DNA"/>
</dbReference>
<gene>
    <name evidence="7" type="ORF">METZ01_LOCUS511191</name>
</gene>
<evidence type="ECO:0000259" key="6">
    <source>
        <dbReference type="Pfam" id="PF01694"/>
    </source>
</evidence>
<accession>A0A383ENA6</accession>
<dbReference type="PANTHER" id="PTHR43066:SF11">
    <property type="entry name" value="PEPTIDASE S54 RHOMBOID DOMAIN-CONTAINING PROTEIN"/>
    <property type="match status" value="1"/>
</dbReference>
<feature type="transmembrane region" description="Helical" evidence="5">
    <location>
        <begin position="74"/>
        <end position="94"/>
    </location>
</feature>
<reference evidence="7" key="1">
    <citation type="submission" date="2018-05" db="EMBL/GenBank/DDBJ databases">
        <authorList>
            <person name="Lanie J.A."/>
            <person name="Ng W.-L."/>
            <person name="Kazmierczak K.M."/>
            <person name="Andrzejewski T.M."/>
            <person name="Davidsen T.M."/>
            <person name="Wayne K.J."/>
            <person name="Tettelin H."/>
            <person name="Glass J.I."/>
            <person name="Rusch D."/>
            <person name="Podicherti R."/>
            <person name="Tsui H.-C.T."/>
            <person name="Winkler M.E."/>
        </authorList>
    </citation>
    <scope>NUCLEOTIDE SEQUENCE</scope>
</reference>
<evidence type="ECO:0000256" key="5">
    <source>
        <dbReference type="SAM" id="Phobius"/>
    </source>
</evidence>
<keyword evidence="4 5" id="KW-0472">Membrane</keyword>
<feature type="non-terminal residue" evidence="7">
    <location>
        <position position="115"/>
    </location>
</feature>
<evidence type="ECO:0000313" key="7">
    <source>
        <dbReference type="EMBL" id="SVE58337.1"/>
    </source>
</evidence>
<organism evidence="7">
    <name type="scientific">marine metagenome</name>
    <dbReference type="NCBI Taxonomy" id="408172"/>
    <lineage>
        <taxon>unclassified sequences</taxon>
        <taxon>metagenomes</taxon>
        <taxon>ecological metagenomes</taxon>
    </lineage>
</organism>
<evidence type="ECO:0000256" key="2">
    <source>
        <dbReference type="ARBA" id="ARBA00022692"/>
    </source>
</evidence>
<dbReference type="InterPro" id="IPR022764">
    <property type="entry name" value="Peptidase_S54_rhomboid_dom"/>
</dbReference>
<dbReference type="AlphaFoldDB" id="A0A383ENA6"/>
<proteinExistence type="predicted"/>
<comment type="subcellular location">
    <subcellularLocation>
        <location evidence="1">Membrane</location>
        <topology evidence="1">Multi-pass membrane protein</topology>
    </subcellularLocation>
</comment>
<dbReference type="GO" id="GO:0004252">
    <property type="term" value="F:serine-type endopeptidase activity"/>
    <property type="evidence" value="ECO:0007669"/>
    <property type="project" value="InterPro"/>
</dbReference>
<protein>
    <recommendedName>
        <fullName evidence="6">Peptidase S54 rhomboid domain-containing protein</fullName>
    </recommendedName>
</protein>
<feature type="transmembrane region" description="Helical" evidence="5">
    <location>
        <begin position="21"/>
        <end position="42"/>
    </location>
</feature>
<dbReference type="Gene3D" id="1.20.1540.10">
    <property type="entry name" value="Rhomboid-like"/>
    <property type="match status" value="1"/>
</dbReference>
<dbReference type="PANTHER" id="PTHR43066">
    <property type="entry name" value="RHOMBOID-RELATED PROTEIN"/>
    <property type="match status" value="1"/>
</dbReference>
<evidence type="ECO:0000256" key="4">
    <source>
        <dbReference type="ARBA" id="ARBA00023136"/>
    </source>
</evidence>
<evidence type="ECO:0000256" key="3">
    <source>
        <dbReference type="ARBA" id="ARBA00022989"/>
    </source>
</evidence>
<sequence>MRVMRRIPYMGSGQLSFGSGLMTPIVKVLLWTNIAVFILSTLSPQIQYWVNVIFGLTPELVLTRFWIWQPVTYMFLHGGLTHILFNMLVLWMFGVQMERLWGSRFFIRYYFITGF</sequence>
<dbReference type="Pfam" id="PF01694">
    <property type="entry name" value="Rhomboid"/>
    <property type="match status" value="1"/>
</dbReference>
<feature type="domain" description="Peptidase S54 rhomboid" evidence="6">
    <location>
        <begin position="67"/>
        <end position="115"/>
    </location>
</feature>
<feature type="transmembrane region" description="Helical" evidence="5">
    <location>
        <begin position="48"/>
        <end position="67"/>
    </location>
</feature>
<dbReference type="GO" id="GO:0016020">
    <property type="term" value="C:membrane"/>
    <property type="evidence" value="ECO:0007669"/>
    <property type="project" value="UniProtKB-SubCell"/>
</dbReference>
<name>A0A383ENA6_9ZZZZ</name>
<keyword evidence="2 5" id="KW-0812">Transmembrane</keyword>
<dbReference type="SUPFAM" id="SSF144091">
    <property type="entry name" value="Rhomboid-like"/>
    <property type="match status" value="1"/>
</dbReference>